<gene>
    <name evidence="5" type="ORF">VLY81_00825</name>
</gene>
<dbReference type="InterPro" id="IPR018152">
    <property type="entry name" value="SOD_Cu/Zn_BS"/>
</dbReference>
<dbReference type="EMBL" id="CP141614">
    <property type="protein sequence ID" value="WRP14747.1"/>
    <property type="molecule type" value="Genomic_DNA"/>
</dbReference>
<keyword evidence="3" id="KW-0479">Metal-binding</keyword>
<dbReference type="EC" id="1.15.1.1" evidence="3"/>
<evidence type="ECO:0000256" key="2">
    <source>
        <dbReference type="ARBA" id="ARBA00024900"/>
    </source>
</evidence>
<name>A0ABZ1BPK6_9FIRM</name>
<keyword evidence="3" id="KW-0560">Oxidoreductase</keyword>
<comment type="catalytic activity">
    <reaction evidence="3">
        <text>2 superoxide + 2 H(+) = H2O2 + O2</text>
        <dbReference type="Rhea" id="RHEA:20696"/>
        <dbReference type="ChEBI" id="CHEBI:15378"/>
        <dbReference type="ChEBI" id="CHEBI:15379"/>
        <dbReference type="ChEBI" id="CHEBI:16240"/>
        <dbReference type="ChEBI" id="CHEBI:18421"/>
        <dbReference type="EC" id="1.15.1.1"/>
    </reaction>
</comment>
<dbReference type="Pfam" id="PF00080">
    <property type="entry name" value="Sod_Cu"/>
    <property type="match status" value="1"/>
</dbReference>
<accession>A0ABZ1BPK6</accession>
<keyword evidence="3" id="KW-0186">Copper</keyword>
<evidence type="ECO:0000313" key="5">
    <source>
        <dbReference type="EMBL" id="WRP14747.1"/>
    </source>
</evidence>
<dbReference type="Proteomes" id="UP001333102">
    <property type="component" value="Chromosome"/>
</dbReference>
<reference evidence="6" key="1">
    <citation type="submission" date="2023-12" db="EMBL/GenBank/DDBJ databases">
        <title>Novel isolates from deep terrestrial aquifers shed light on the physiology and ecology of the class Limnochordia.</title>
        <authorList>
            <person name="Karnachuk O.V."/>
            <person name="Lukina A.P."/>
            <person name="Avakyan M.R."/>
            <person name="Kadnikov V."/>
            <person name="Begmatov S."/>
            <person name="Beletsky A.V."/>
            <person name="Mardanov A.V."/>
            <person name="Ravin N.V."/>
        </authorList>
    </citation>
    <scope>NUCLEOTIDE SEQUENCE [LARGE SCALE GENOMIC DNA]</scope>
    <source>
        <strain evidence="6">LN</strain>
    </source>
</reference>
<dbReference type="Gene3D" id="2.60.40.200">
    <property type="entry name" value="Superoxide dismutase, copper/zinc binding domain"/>
    <property type="match status" value="1"/>
</dbReference>
<protein>
    <recommendedName>
        <fullName evidence="3">Superoxide dismutase [Cu-Zn]</fullName>
        <ecNumber evidence="3">1.15.1.1</ecNumber>
    </recommendedName>
</protein>
<dbReference type="CDD" id="cd00305">
    <property type="entry name" value="Cu-Zn_Superoxide_Dismutase"/>
    <property type="match status" value="1"/>
</dbReference>
<feature type="domain" description="Superoxide dismutase copper/zinc binding" evidence="4">
    <location>
        <begin position="64"/>
        <end position="188"/>
    </location>
</feature>
<comment type="cofactor">
    <cofactor evidence="3">
        <name>Cu cation</name>
        <dbReference type="ChEBI" id="CHEBI:23378"/>
    </cofactor>
    <text evidence="3">Binds 1 copper ion per subunit.</text>
</comment>
<dbReference type="InterPro" id="IPR036423">
    <property type="entry name" value="SOD-like_Cu/Zn_dom_sf"/>
</dbReference>
<keyword evidence="6" id="KW-1185">Reference proteome</keyword>
<dbReference type="PROSITE" id="PS00332">
    <property type="entry name" value="SOD_CU_ZN_2"/>
    <property type="match status" value="1"/>
</dbReference>
<dbReference type="PANTHER" id="PTHR10003">
    <property type="entry name" value="SUPEROXIDE DISMUTASE CU-ZN -RELATED"/>
    <property type="match status" value="1"/>
</dbReference>
<dbReference type="SUPFAM" id="SSF49329">
    <property type="entry name" value="Cu,Zn superoxide dismutase-like"/>
    <property type="match status" value="1"/>
</dbReference>
<keyword evidence="3" id="KW-0862">Zinc</keyword>
<proteinExistence type="inferred from homology"/>
<evidence type="ECO:0000256" key="3">
    <source>
        <dbReference type="RuleBase" id="RU000393"/>
    </source>
</evidence>
<dbReference type="PROSITE" id="PS00087">
    <property type="entry name" value="SOD_CU_ZN_1"/>
    <property type="match status" value="1"/>
</dbReference>
<organism evidence="5 6">
    <name type="scientific">Geochorda subterranea</name>
    <dbReference type="NCBI Taxonomy" id="3109564"/>
    <lineage>
        <taxon>Bacteria</taxon>
        <taxon>Bacillati</taxon>
        <taxon>Bacillota</taxon>
        <taxon>Limnochordia</taxon>
        <taxon>Limnochordales</taxon>
        <taxon>Geochordaceae</taxon>
        <taxon>Geochorda</taxon>
    </lineage>
</organism>
<sequence>MAVAGRALLIGAVRLRALVLAALAVAGVVVALTLMRHTPATLPQAVARVQGGPLAPQLHALVAFRAVPGGVEVSVEAEGLPPYLAGDPPIGPHGFHLHEVGDCTVGDPAEPFLAAGGHYNPDGQRHGNHAGDFPVLFSNAGVARMRFFTDRLRIDDVVGRAVIIHENPDDYRTDPAGNSGRRLGCGVVTRAGPQ</sequence>
<comment type="cofactor">
    <cofactor evidence="3">
        <name>Zn(2+)</name>
        <dbReference type="ChEBI" id="CHEBI:29105"/>
    </cofactor>
    <text evidence="3">Binds 1 zinc ion per subunit.</text>
</comment>
<comment type="similarity">
    <text evidence="1 3">Belongs to the Cu-Zn superoxide dismutase family.</text>
</comment>
<dbReference type="InterPro" id="IPR001424">
    <property type="entry name" value="SOD_Cu_Zn_dom"/>
</dbReference>
<comment type="function">
    <text evidence="2">Destroys radicals which are normally produced within the cells and which are toxic to biological systems. May play a role in favoring mycobacterial survival in phagocytes.</text>
</comment>
<evidence type="ECO:0000256" key="1">
    <source>
        <dbReference type="ARBA" id="ARBA00010457"/>
    </source>
</evidence>
<evidence type="ECO:0000313" key="6">
    <source>
        <dbReference type="Proteomes" id="UP001333102"/>
    </source>
</evidence>
<dbReference type="InterPro" id="IPR024134">
    <property type="entry name" value="SOD_Cu/Zn_/chaperone"/>
</dbReference>
<evidence type="ECO:0000259" key="4">
    <source>
        <dbReference type="Pfam" id="PF00080"/>
    </source>
</evidence>